<evidence type="ECO:0000256" key="1">
    <source>
        <dbReference type="SAM" id="SignalP"/>
    </source>
</evidence>
<protein>
    <recommendedName>
        <fullName evidence="4">Antigenic cell wall galactomannoprotein</fullName>
    </recommendedName>
</protein>
<dbReference type="GO" id="GO:0005576">
    <property type="term" value="C:extracellular region"/>
    <property type="evidence" value="ECO:0007669"/>
    <property type="project" value="TreeGrafter"/>
</dbReference>
<feature type="signal peptide" evidence="1">
    <location>
        <begin position="1"/>
        <end position="16"/>
    </location>
</feature>
<dbReference type="Pfam" id="PF12296">
    <property type="entry name" value="HsbA"/>
    <property type="match status" value="1"/>
</dbReference>
<dbReference type="PANTHER" id="PTHR38123:SF6">
    <property type="entry name" value="CELL WALL SERINE-THREONINE-RICH GALACTOMANNOPROTEIN MP1 (AFU_ORTHOLOGUE AFUA_4G03240)"/>
    <property type="match status" value="1"/>
</dbReference>
<name>A0A1S9R8M8_PENBI</name>
<dbReference type="AlphaFoldDB" id="A0A1S9R8M8"/>
<dbReference type="InterPro" id="IPR021054">
    <property type="entry name" value="Cell_wall_mannoprotein_1"/>
</dbReference>
<evidence type="ECO:0000313" key="2">
    <source>
        <dbReference type="EMBL" id="OOQ81863.1"/>
    </source>
</evidence>
<sequence>MVFIAKLLVLALTASATPILRRDAVTVENDITQKIGPQTKILDNDVNGFPASGLAGALAIDSDAKTLVTIVNSATSDVYSAGSFSEADGITILADVQELTSSFSGTLATLGDQAAAWADIPGGQALVLNDLQSLNTTFVEFANALIAAVPADLVPSAESIKTQITDAFSSEIAAYS</sequence>
<gene>
    <name evidence="2" type="ORF">PEBR_41311</name>
</gene>
<dbReference type="Gene3D" id="1.20.1280.140">
    <property type="match status" value="1"/>
</dbReference>
<dbReference type="EMBL" id="LJBN01000236">
    <property type="protein sequence ID" value="OOQ81863.1"/>
    <property type="molecule type" value="Genomic_DNA"/>
</dbReference>
<dbReference type="PANTHER" id="PTHR38123">
    <property type="entry name" value="CELL WALL SERINE-THREONINE-RICH GALACTOMANNOPROTEIN MP1 (AFU_ORTHOLOGUE AFUA_4G03240)"/>
    <property type="match status" value="1"/>
</dbReference>
<feature type="chain" id="PRO_5012119965" description="Antigenic cell wall galactomannoprotein" evidence="1">
    <location>
        <begin position="17"/>
        <end position="176"/>
    </location>
</feature>
<evidence type="ECO:0000313" key="3">
    <source>
        <dbReference type="Proteomes" id="UP000190744"/>
    </source>
</evidence>
<organism evidence="2 3">
    <name type="scientific">Penicillium brasilianum</name>
    <dbReference type="NCBI Taxonomy" id="104259"/>
    <lineage>
        <taxon>Eukaryota</taxon>
        <taxon>Fungi</taxon>
        <taxon>Dikarya</taxon>
        <taxon>Ascomycota</taxon>
        <taxon>Pezizomycotina</taxon>
        <taxon>Eurotiomycetes</taxon>
        <taxon>Eurotiomycetidae</taxon>
        <taxon>Eurotiales</taxon>
        <taxon>Aspergillaceae</taxon>
        <taxon>Penicillium</taxon>
    </lineage>
</organism>
<comment type="caution">
    <text evidence="2">The sequence shown here is derived from an EMBL/GenBank/DDBJ whole genome shotgun (WGS) entry which is preliminary data.</text>
</comment>
<proteinExistence type="predicted"/>
<keyword evidence="1" id="KW-0732">Signal</keyword>
<evidence type="ECO:0008006" key="4">
    <source>
        <dbReference type="Google" id="ProtNLM"/>
    </source>
</evidence>
<accession>A0A1S9R8M8</accession>
<dbReference type="Proteomes" id="UP000190744">
    <property type="component" value="Unassembled WGS sequence"/>
</dbReference>
<reference evidence="3" key="1">
    <citation type="submission" date="2015-09" db="EMBL/GenBank/DDBJ databases">
        <authorList>
            <person name="Fill T.P."/>
            <person name="Baretta J.F."/>
            <person name="de Almeida L.G."/>
            <person name="Rocha M."/>
            <person name="de Souza D.H."/>
            <person name="Malavazi I."/>
            <person name="Cerdeira L.T."/>
            <person name="Hong H."/>
            <person name="Samborskyy M."/>
            <person name="de Vasconcelos A.T."/>
            <person name="Leadlay P."/>
            <person name="Rodrigues-Filho E."/>
        </authorList>
    </citation>
    <scope>NUCLEOTIDE SEQUENCE [LARGE SCALE GENOMIC DNA]</scope>
    <source>
        <strain evidence="3">LaBioMMi 136</strain>
    </source>
</reference>